<dbReference type="EMBL" id="AFHS01000058">
    <property type="protein sequence ID" value="EGK07469.1"/>
    <property type="molecule type" value="Genomic_DNA"/>
</dbReference>
<organism evidence="2 3">
    <name type="scientific">Kingella kingae ATCC 23330</name>
    <dbReference type="NCBI Taxonomy" id="887327"/>
    <lineage>
        <taxon>Bacteria</taxon>
        <taxon>Pseudomonadati</taxon>
        <taxon>Pseudomonadota</taxon>
        <taxon>Betaproteobacteria</taxon>
        <taxon>Neisseriales</taxon>
        <taxon>Neisseriaceae</taxon>
        <taxon>Kingella</taxon>
    </lineage>
</organism>
<dbReference type="eggNOG" id="COG4143">
    <property type="taxonomic scope" value="Bacteria"/>
</dbReference>
<dbReference type="HOGENOM" id="CLU_026974_6_1_4"/>
<sequence length="365" mass="40039">MQTQHAYRFSRPIGCGIGFFVCLYRRNSMKMAFKWATGAICLVCVQAAWAATDVRLAVHDSYDLPKEVITQFESANDAKVIILKMGDGNEMLNRLILTRNEGGVADAVFGLDNNTVSKAQAAGILAKQQPASRNTVVKLQTALAVDYGFVTLNYDKKWFADKKLPLPKSLADLAQPAYKDLLAVPNPATSTPGLAFLLANIRALGEEGAFAWWTKMRGNGVKITQGWSDAYYKEFTLNGGSRPIMVGYASSPAAEVFYSEGKLQQPNMGNLFLNGGSYLQIEGAAVLNHAKQPALAAKLVQHLQSDVAQQSVFRSMWVYPAVQGTKPDAMMQHATVPHRPALLPATQVAQKQKDWVARWTRTVLK</sequence>
<evidence type="ECO:0000313" key="2">
    <source>
        <dbReference type="EMBL" id="EGK07469.1"/>
    </source>
</evidence>
<protein>
    <submittedName>
        <fullName evidence="2">Thiamine transport system substrate-binding protein</fullName>
    </submittedName>
</protein>
<comment type="caution">
    <text evidence="2">The sequence shown here is derived from an EMBL/GenBank/DDBJ whole genome shotgun (WGS) entry which is preliminary data.</text>
</comment>
<dbReference type="Pfam" id="PF13343">
    <property type="entry name" value="SBP_bac_6"/>
    <property type="match status" value="1"/>
</dbReference>
<evidence type="ECO:0000313" key="3">
    <source>
        <dbReference type="Proteomes" id="UP000004207"/>
    </source>
</evidence>
<dbReference type="GO" id="GO:0030976">
    <property type="term" value="F:thiamine pyrophosphate binding"/>
    <property type="evidence" value="ECO:0007669"/>
    <property type="project" value="TreeGrafter"/>
</dbReference>
<dbReference type="PANTHER" id="PTHR30006">
    <property type="entry name" value="THIAMINE-BINDING PERIPLASMIC PROTEIN-RELATED"/>
    <property type="match status" value="1"/>
</dbReference>
<dbReference type="InterPro" id="IPR005948">
    <property type="entry name" value="ThiB-like"/>
</dbReference>
<evidence type="ECO:0000256" key="1">
    <source>
        <dbReference type="ARBA" id="ARBA00022729"/>
    </source>
</evidence>
<accession>F5S964</accession>
<dbReference type="GO" id="GO:0030288">
    <property type="term" value="C:outer membrane-bounded periplasmic space"/>
    <property type="evidence" value="ECO:0007669"/>
    <property type="project" value="TreeGrafter"/>
</dbReference>
<gene>
    <name evidence="2" type="ORF">HMPREF0476_1747</name>
</gene>
<dbReference type="Gene3D" id="3.40.190.10">
    <property type="entry name" value="Periplasmic binding protein-like II"/>
    <property type="match status" value="2"/>
</dbReference>
<proteinExistence type="predicted"/>
<dbReference type="GO" id="GO:0015888">
    <property type="term" value="P:thiamine transport"/>
    <property type="evidence" value="ECO:0007669"/>
    <property type="project" value="InterPro"/>
</dbReference>
<dbReference type="PANTHER" id="PTHR30006:SF2">
    <property type="entry name" value="ABC TRANSPORTER SUBSTRATE-BINDING PROTEIN"/>
    <property type="match status" value="1"/>
</dbReference>
<name>F5S964_KINKI</name>
<dbReference type="AlphaFoldDB" id="F5S964"/>
<keyword evidence="3" id="KW-1185">Reference proteome</keyword>
<dbReference type="Proteomes" id="UP000004207">
    <property type="component" value="Unassembled WGS sequence"/>
</dbReference>
<reference evidence="2 3" key="1">
    <citation type="submission" date="2011-04" db="EMBL/GenBank/DDBJ databases">
        <authorList>
            <person name="Muzny D."/>
            <person name="Qin X."/>
            <person name="Deng J."/>
            <person name="Jiang H."/>
            <person name="Liu Y."/>
            <person name="Qu J."/>
            <person name="Song X.-Z."/>
            <person name="Zhang L."/>
            <person name="Thornton R."/>
            <person name="Coyle M."/>
            <person name="Francisco L."/>
            <person name="Jackson L."/>
            <person name="Javaid M."/>
            <person name="Korchina V."/>
            <person name="Kovar C."/>
            <person name="Mata R."/>
            <person name="Mathew T."/>
            <person name="Ngo R."/>
            <person name="Nguyen L."/>
            <person name="Nguyen N."/>
            <person name="Okwuonu G."/>
            <person name="Ongeri F."/>
            <person name="Pham C."/>
            <person name="Simmons D."/>
            <person name="Wilczek-Boney K."/>
            <person name="Hale W."/>
            <person name="Jakkamsetti A."/>
            <person name="Pham P."/>
            <person name="Ruth R."/>
            <person name="San Lucas F."/>
            <person name="Warren J."/>
            <person name="Zhang J."/>
            <person name="Zhao Z."/>
            <person name="Zhou C."/>
            <person name="Zhu D."/>
            <person name="Lee S."/>
            <person name="Bess C."/>
            <person name="Blankenburg K."/>
            <person name="Forbes L."/>
            <person name="Fu Q."/>
            <person name="Gubbala S."/>
            <person name="Hirani K."/>
            <person name="Jayaseelan J.C."/>
            <person name="Lara F."/>
            <person name="Munidasa M."/>
            <person name="Palculict T."/>
            <person name="Patil S."/>
            <person name="Pu L.-L."/>
            <person name="Saada N."/>
            <person name="Tang L."/>
            <person name="Weissenberger G."/>
            <person name="Zhu Y."/>
            <person name="Hemphill L."/>
            <person name="Shang Y."/>
            <person name="Youmans B."/>
            <person name="Ayvaz T."/>
            <person name="Ross M."/>
            <person name="Santibanez J."/>
            <person name="Aqrawi P."/>
            <person name="Gross S."/>
            <person name="Joshi V."/>
            <person name="Fowler G."/>
            <person name="Nazareth L."/>
            <person name="Reid J."/>
            <person name="Worley K."/>
            <person name="Petrosino J."/>
            <person name="Highlander S."/>
            <person name="Gibbs R."/>
        </authorList>
    </citation>
    <scope>NUCLEOTIDE SEQUENCE [LARGE SCALE GENOMIC DNA]</scope>
    <source>
        <strain evidence="2 3">ATCC 23330</strain>
    </source>
</reference>
<dbReference type="NCBIfam" id="TIGR01254">
    <property type="entry name" value="sfuA"/>
    <property type="match status" value="1"/>
</dbReference>
<keyword evidence="1" id="KW-0732">Signal</keyword>
<dbReference type="SUPFAM" id="SSF53850">
    <property type="entry name" value="Periplasmic binding protein-like II"/>
    <property type="match status" value="1"/>
</dbReference>
<dbReference type="GO" id="GO:0030975">
    <property type="term" value="F:thiamine binding"/>
    <property type="evidence" value="ECO:0007669"/>
    <property type="project" value="InterPro"/>
</dbReference>